<comment type="caution">
    <text evidence="2">The sequence shown here is derived from an EMBL/GenBank/DDBJ whole genome shotgun (WGS) entry which is preliminary data.</text>
</comment>
<sequence length="136" mass="15912">MSLKQRSDRQFEEGDFVYLKLQPYRQHLLRRVMNHKISPKFFLPFHDRNQGGECGLQTTATSRRHVGAVQVQPTLPIMDVYGAWGKELIKIIDRRMVKRGLHAMTEVLMVWVNSFPKDATWEPLQQLTDAFPHINP</sequence>
<dbReference type="AlphaFoldDB" id="A0A5B6UX72"/>
<dbReference type="GO" id="GO:0003964">
    <property type="term" value="F:RNA-directed DNA polymerase activity"/>
    <property type="evidence" value="ECO:0007669"/>
    <property type="project" value="UniProtKB-KW"/>
</dbReference>
<dbReference type="EMBL" id="SMMG02000009">
    <property type="protein sequence ID" value="KAA3462143.1"/>
    <property type="molecule type" value="Genomic_DNA"/>
</dbReference>
<dbReference type="Proteomes" id="UP000325315">
    <property type="component" value="Unassembled WGS sequence"/>
</dbReference>
<reference evidence="3" key="1">
    <citation type="journal article" date="2019" name="Plant Biotechnol. J.">
        <title>Genome sequencing of the Australian wild diploid species Gossypium australe highlights disease resistance and delayed gland morphogenesis.</title>
        <authorList>
            <person name="Cai Y."/>
            <person name="Cai X."/>
            <person name="Wang Q."/>
            <person name="Wang P."/>
            <person name="Zhang Y."/>
            <person name="Cai C."/>
            <person name="Xu Y."/>
            <person name="Wang K."/>
            <person name="Zhou Z."/>
            <person name="Wang C."/>
            <person name="Geng S."/>
            <person name="Li B."/>
            <person name="Dong Q."/>
            <person name="Hou Y."/>
            <person name="Wang H."/>
            <person name="Ai P."/>
            <person name="Liu Z."/>
            <person name="Yi F."/>
            <person name="Sun M."/>
            <person name="An G."/>
            <person name="Cheng J."/>
            <person name="Zhang Y."/>
            <person name="Shi Q."/>
            <person name="Xie Y."/>
            <person name="Shi X."/>
            <person name="Chang Y."/>
            <person name="Huang F."/>
            <person name="Chen Y."/>
            <person name="Hong S."/>
            <person name="Mi L."/>
            <person name="Sun Q."/>
            <person name="Zhang L."/>
            <person name="Zhou B."/>
            <person name="Peng R."/>
            <person name="Zhang X."/>
            <person name="Liu F."/>
        </authorList>
    </citation>
    <scope>NUCLEOTIDE SEQUENCE [LARGE SCALE GENOMIC DNA]</scope>
    <source>
        <strain evidence="3">cv. PA1801</strain>
    </source>
</reference>
<evidence type="ECO:0000259" key="1">
    <source>
        <dbReference type="Pfam" id="PF00385"/>
    </source>
</evidence>
<organism evidence="2 3">
    <name type="scientific">Gossypium australe</name>
    <dbReference type="NCBI Taxonomy" id="47621"/>
    <lineage>
        <taxon>Eukaryota</taxon>
        <taxon>Viridiplantae</taxon>
        <taxon>Streptophyta</taxon>
        <taxon>Embryophyta</taxon>
        <taxon>Tracheophyta</taxon>
        <taxon>Spermatophyta</taxon>
        <taxon>Magnoliopsida</taxon>
        <taxon>eudicotyledons</taxon>
        <taxon>Gunneridae</taxon>
        <taxon>Pentapetalae</taxon>
        <taxon>rosids</taxon>
        <taxon>malvids</taxon>
        <taxon>Malvales</taxon>
        <taxon>Malvaceae</taxon>
        <taxon>Malvoideae</taxon>
        <taxon>Gossypium</taxon>
    </lineage>
</organism>
<accession>A0A5B6UX72</accession>
<gene>
    <name evidence="2" type="ORF">EPI10_028659</name>
</gene>
<proteinExistence type="predicted"/>
<evidence type="ECO:0000313" key="2">
    <source>
        <dbReference type="EMBL" id="KAA3462143.1"/>
    </source>
</evidence>
<keyword evidence="2" id="KW-0808">Transferase</keyword>
<evidence type="ECO:0000313" key="3">
    <source>
        <dbReference type="Proteomes" id="UP000325315"/>
    </source>
</evidence>
<dbReference type="OrthoDB" id="1303160at2759"/>
<keyword evidence="2" id="KW-0548">Nucleotidyltransferase</keyword>
<name>A0A5B6UX72_9ROSI</name>
<dbReference type="InterPro" id="IPR023780">
    <property type="entry name" value="Chromo_domain"/>
</dbReference>
<dbReference type="CDD" id="cd00024">
    <property type="entry name" value="CD_CSD"/>
    <property type="match status" value="1"/>
</dbReference>
<dbReference type="Pfam" id="PF00385">
    <property type="entry name" value="Chromo"/>
    <property type="match status" value="1"/>
</dbReference>
<feature type="domain" description="Chromo" evidence="1">
    <location>
        <begin position="90"/>
        <end position="133"/>
    </location>
</feature>
<keyword evidence="3" id="KW-1185">Reference proteome</keyword>
<keyword evidence="2" id="KW-0695">RNA-directed DNA polymerase</keyword>
<protein>
    <submittedName>
        <fullName evidence="2">Reverse transcriptase</fullName>
    </submittedName>
</protein>